<dbReference type="SUPFAM" id="SSF52540">
    <property type="entry name" value="P-loop containing nucleoside triphosphate hydrolases"/>
    <property type="match status" value="2"/>
</dbReference>
<dbReference type="Pfam" id="PF00005">
    <property type="entry name" value="ABC_tran"/>
    <property type="match status" value="2"/>
</dbReference>
<comment type="subcellular location">
    <subcellularLocation>
        <location evidence="1">Cell membrane</location>
        <topology evidence="1">Peripheral membrane protein</topology>
    </subcellularLocation>
</comment>
<dbReference type="RefSeq" id="WP_046443034.1">
    <property type="nucleotide sequence ID" value="NZ_JAXDTA010000224.1"/>
</dbReference>
<protein>
    <submittedName>
        <fullName evidence="10">Ribose ABC transport system, ATP-binding protein RbsA</fullName>
    </submittedName>
</protein>
<evidence type="ECO:0000256" key="4">
    <source>
        <dbReference type="ARBA" id="ARBA00022737"/>
    </source>
</evidence>
<name>A0A0M2NM87_9FIRM</name>
<dbReference type="InterPro" id="IPR050107">
    <property type="entry name" value="ABC_carbohydrate_import_ATPase"/>
</dbReference>
<dbReference type="PROSITE" id="PS50893">
    <property type="entry name" value="ABC_TRANSPORTER_2"/>
    <property type="match status" value="2"/>
</dbReference>
<dbReference type="GO" id="GO:0005524">
    <property type="term" value="F:ATP binding"/>
    <property type="evidence" value="ECO:0007669"/>
    <property type="project" value="UniProtKB-KW"/>
</dbReference>
<proteinExistence type="predicted"/>
<dbReference type="PROSITE" id="PS00211">
    <property type="entry name" value="ABC_TRANSPORTER_1"/>
    <property type="match status" value="1"/>
</dbReference>
<comment type="caution">
    <text evidence="10">The sequence shown here is derived from an EMBL/GenBank/DDBJ whole genome shotgun (WGS) entry which is preliminary data.</text>
</comment>
<dbReference type="PATRIC" id="fig|270498.16.peg.92"/>
<feature type="domain" description="ABC transporter" evidence="9">
    <location>
        <begin position="248"/>
        <end position="490"/>
    </location>
</feature>
<evidence type="ECO:0000256" key="5">
    <source>
        <dbReference type="ARBA" id="ARBA00022741"/>
    </source>
</evidence>
<dbReference type="OrthoDB" id="9771863at2"/>
<gene>
    <name evidence="10" type="ORF">CHK_1133</name>
</gene>
<evidence type="ECO:0000313" key="10">
    <source>
        <dbReference type="EMBL" id="KKI51345.1"/>
    </source>
</evidence>
<dbReference type="AlphaFoldDB" id="A0A0M2NM87"/>
<keyword evidence="3" id="KW-1003">Cell membrane</keyword>
<evidence type="ECO:0000256" key="1">
    <source>
        <dbReference type="ARBA" id="ARBA00004202"/>
    </source>
</evidence>
<dbReference type="InterPro" id="IPR017871">
    <property type="entry name" value="ABC_transporter-like_CS"/>
</dbReference>
<keyword evidence="8" id="KW-0472">Membrane</keyword>
<dbReference type="GO" id="GO:0016887">
    <property type="term" value="F:ATP hydrolysis activity"/>
    <property type="evidence" value="ECO:0007669"/>
    <property type="project" value="InterPro"/>
</dbReference>
<dbReference type="GO" id="GO:0005886">
    <property type="term" value="C:plasma membrane"/>
    <property type="evidence" value="ECO:0007669"/>
    <property type="project" value="UniProtKB-SubCell"/>
</dbReference>
<dbReference type="Gene3D" id="3.40.50.300">
    <property type="entry name" value="P-loop containing nucleotide triphosphate hydrolases"/>
    <property type="match status" value="2"/>
</dbReference>
<evidence type="ECO:0000256" key="6">
    <source>
        <dbReference type="ARBA" id="ARBA00022840"/>
    </source>
</evidence>
<dbReference type="EMBL" id="LAYJ01000078">
    <property type="protein sequence ID" value="KKI51345.1"/>
    <property type="molecule type" value="Genomic_DNA"/>
</dbReference>
<accession>A0A0M2NM87</accession>
<keyword evidence="7" id="KW-1278">Translocase</keyword>
<keyword evidence="4" id="KW-0677">Repeat</keyword>
<dbReference type="Proteomes" id="UP000034076">
    <property type="component" value="Unassembled WGS sequence"/>
</dbReference>
<evidence type="ECO:0000259" key="9">
    <source>
        <dbReference type="PROSITE" id="PS50893"/>
    </source>
</evidence>
<dbReference type="InterPro" id="IPR027417">
    <property type="entry name" value="P-loop_NTPase"/>
</dbReference>
<dbReference type="PANTHER" id="PTHR43790:SF9">
    <property type="entry name" value="GALACTOFURANOSE TRANSPORTER ATP-BINDING PROTEIN YTFR"/>
    <property type="match status" value="1"/>
</dbReference>
<keyword evidence="5" id="KW-0547">Nucleotide-binding</keyword>
<sequence length="492" mass="54635">MESAFFEIKNISKSFPGVKALDQVSMKVSKGEVRALLGENGAGKSTLMKILNGNYKMDSGEILIDGRQVEITSPVVAAEMGISIIFQELNLVDGLSIAENIFAGRLSEKGKLVNWKQIYARAKELLERIGFDADPRTEVGTLSIAGKQMVEIAKALSYNARLILMDEPSATLTQSELKKLFEIIRDLKKKDVAVIYISHRLEEVFEICDSSSIMRDGQMIATRPIDELSQDKIVEMMVGRQVDQTFPKRTHQIGEEILRVENLQQKGCNTKVSFVLHKGEVLGIAGLVGSGRTETMRALFGVDYISGGDIYVDGKKVRINNPRDAKKEGLAFITEDRKVEGLTLDYSVLRNIEMANLDVCEKGGFLNRKLENKLADKYIRLVNIKTPSRNQKVLYLSGGNQQKVVVAKWMNADSDIIIMDEPTRGIDVGAKLEIYEIINQMARQGKAIIIISSELPEVLGMSDRVLVMKNNEIVAELNGNAISAVDVMQYAL</sequence>
<dbReference type="SMART" id="SM00382">
    <property type="entry name" value="AAA"/>
    <property type="match status" value="2"/>
</dbReference>
<reference evidence="10 11" key="1">
    <citation type="submission" date="2015-04" db="EMBL/GenBank/DDBJ databases">
        <title>Draft genome sequence of bacteremic isolate Catabacter hongkongensis type strain HKU16T.</title>
        <authorList>
            <person name="Lau S.K."/>
            <person name="Teng J.L."/>
            <person name="Huang Y."/>
            <person name="Curreem S.O."/>
            <person name="Tsui S.K."/>
            <person name="Woo P.C."/>
        </authorList>
    </citation>
    <scope>NUCLEOTIDE SEQUENCE [LARGE SCALE GENOMIC DNA]</scope>
    <source>
        <strain evidence="10 11">HKU16</strain>
    </source>
</reference>
<evidence type="ECO:0000256" key="7">
    <source>
        <dbReference type="ARBA" id="ARBA00022967"/>
    </source>
</evidence>
<dbReference type="STRING" id="270498.CHK_1133"/>
<dbReference type="PANTHER" id="PTHR43790">
    <property type="entry name" value="CARBOHYDRATE TRANSPORT ATP-BINDING PROTEIN MG119-RELATED"/>
    <property type="match status" value="1"/>
</dbReference>
<evidence type="ECO:0000256" key="3">
    <source>
        <dbReference type="ARBA" id="ARBA00022475"/>
    </source>
</evidence>
<keyword evidence="2" id="KW-0813">Transport</keyword>
<evidence type="ECO:0000256" key="2">
    <source>
        <dbReference type="ARBA" id="ARBA00022448"/>
    </source>
</evidence>
<dbReference type="InterPro" id="IPR003593">
    <property type="entry name" value="AAA+_ATPase"/>
</dbReference>
<dbReference type="CDD" id="cd03215">
    <property type="entry name" value="ABC_Carb_Monos_II"/>
    <property type="match status" value="1"/>
</dbReference>
<dbReference type="InterPro" id="IPR003439">
    <property type="entry name" value="ABC_transporter-like_ATP-bd"/>
</dbReference>
<keyword evidence="6 10" id="KW-0067">ATP-binding</keyword>
<dbReference type="CDD" id="cd03216">
    <property type="entry name" value="ABC_Carb_Monos_I"/>
    <property type="match status" value="1"/>
</dbReference>
<feature type="domain" description="ABC transporter" evidence="9">
    <location>
        <begin position="6"/>
        <end position="241"/>
    </location>
</feature>
<evidence type="ECO:0000256" key="8">
    <source>
        <dbReference type="ARBA" id="ARBA00023136"/>
    </source>
</evidence>
<organism evidence="10 11">
    <name type="scientific">Christensenella hongkongensis</name>
    <dbReference type="NCBI Taxonomy" id="270498"/>
    <lineage>
        <taxon>Bacteria</taxon>
        <taxon>Bacillati</taxon>
        <taxon>Bacillota</taxon>
        <taxon>Clostridia</taxon>
        <taxon>Christensenellales</taxon>
        <taxon>Christensenellaceae</taxon>
        <taxon>Christensenella</taxon>
    </lineage>
</organism>
<evidence type="ECO:0000313" key="11">
    <source>
        <dbReference type="Proteomes" id="UP000034076"/>
    </source>
</evidence>
<keyword evidence="11" id="KW-1185">Reference proteome</keyword>
<dbReference type="FunFam" id="3.40.50.300:FF:000127">
    <property type="entry name" value="Ribose import ATP-binding protein RbsA"/>
    <property type="match status" value="1"/>
</dbReference>